<dbReference type="EMBL" id="JACHEB010000005">
    <property type="protein sequence ID" value="MBB5329191.1"/>
    <property type="molecule type" value="Genomic_DNA"/>
</dbReference>
<evidence type="ECO:0000313" key="2">
    <source>
        <dbReference type="Proteomes" id="UP000535182"/>
    </source>
</evidence>
<name>A0A9X0QEY5_9BACT</name>
<organism evidence="1 2">
    <name type="scientific">Tunturiibacter gelidiferens</name>
    <dbReference type="NCBI Taxonomy" id="3069689"/>
    <lineage>
        <taxon>Bacteria</taxon>
        <taxon>Pseudomonadati</taxon>
        <taxon>Acidobacteriota</taxon>
        <taxon>Terriglobia</taxon>
        <taxon>Terriglobales</taxon>
        <taxon>Acidobacteriaceae</taxon>
        <taxon>Tunturiibacter</taxon>
    </lineage>
</organism>
<sequence length="81" mass="9138">MVGCECRTFENDFTKIVPPELAAIIVARLRRGEIVEFPNQYELSQVKGNLVAASWIERPILVVGRFWCHKCGKCGDSLVTK</sequence>
<gene>
    <name evidence="1" type="ORF">HDF14_002807</name>
</gene>
<evidence type="ECO:0000313" key="1">
    <source>
        <dbReference type="EMBL" id="MBB5329191.1"/>
    </source>
</evidence>
<reference evidence="1 2" key="1">
    <citation type="submission" date="2020-08" db="EMBL/GenBank/DDBJ databases">
        <title>Genomic Encyclopedia of Type Strains, Phase IV (KMG-V): Genome sequencing to study the core and pangenomes of soil and plant-associated prokaryotes.</title>
        <authorList>
            <person name="Whitman W."/>
        </authorList>
    </citation>
    <scope>NUCLEOTIDE SEQUENCE [LARGE SCALE GENOMIC DNA]</scope>
    <source>
        <strain evidence="1 2">X5P2</strain>
    </source>
</reference>
<comment type="caution">
    <text evidence="1">The sequence shown here is derived from an EMBL/GenBank/DDBJ whole genome shotgun (WGS) entry which is preliminary data.</text>
</comment>
<keyword evidence="2" id="KW-1185">Reference proteome</keyword>
<proteinExistence type="predicted"/>
<protein>
    <submittedName>
        <fullName evidence="1">Uncharacterized protein</fullName>
    </submittedName>
</protein>
<accession>A0A9X0QEY5</accession>
<dbReference type="AlphaFoldDB" id="A0A9X0QEY5"/>
<dbReference type="Proteomes" id="UP000535182">
    <property type="component" value="Unassembled WGS sequence"/>
</dbReference>